<name>A0A7S8E637_9CHLR</name>
<evidence type="ECO:0000313" key="2">
    <source>
        <dbReference type="Proteomes" id="UP000594468"/>
    </source>
</evidence>
<proteinExistence type="predicted"/>
<gene>
    <name evidence="1" type="ORF">G4Y79_15130</name>
</gene>
<protein>
    <submittedName>
        <fullName evidence="1">Uncharacterized protein</fullName>
    </submittedName>
</protein>
<dbReference type="EMBL" id="CP062983">
    <property type="protein sequence ID" value="QPC81035.1"/>
    <property type="molecule type" value="Genomic_DNA"/>
</dbReference>
<dbReference type="KEGG" id="pmet:G4Y79_15130"/>
<sequence length="91" mass="10537">MLDEYVISNDPTFYGKDNSPKWLVQIYPDAVIVMPGHVAEGGQFEKVEDVTSMIFFYDRNSGLRDAVMMWPHCNEQQIHDDIASLMRKVRV</sequence>
<keyword evidence="2" id="KW-1185">Reference proteome</keyword>
<organism evidence="1 2">
    <name type="scientific">Phototrophicus methaneseepsis</name>
    <dbReference type="NCBI Taxonomy" id="2710758"/>
    <lineage>
        <taxon>Bacteria</taxon>
        <taxon>Bacillati</taxon>
        <taxon>Chloroflexota</taxon>
        <taxon>Candidatus Thermofontia</taxon>
        <taxon>Phototrophicales</taxon>
        <taxon>Phototrophicaceae</taxon>
        <taxon>Phototrophicus</taxon>
    </lineage>
</organism>
<dbReference type="Proteomes" id="UP000594468">
    <property type="component" value="Chromosome"/>
</dbReference>
<dbReference type="RefSeq" id="WP_195169108.1">
    <property type="nucleotide sequence ID" value="NZ_CP062983.1"/>
</dbReference>
<accession>A0A7S8E637</accession>
<reference evidence="1 2" key="1">
    <citation type="submission" date="2020-02" db="EMBL/GenBank/DDBJ databases">
        <authorList>
            <person name="Zheng R.K."/>
            <person name="Sun C.M."/>
        </authorList>
    </citation>
    <scope>NUCLEOTIDE SEQUENCE [LARGE SCALE GENOMIC DNA]</scope>
    <source>
        <strain evidence="2">rifampicinis</strain>
    </source>
</reference>
<evidence type="ECO:0000313" key="1">
    <source>
        <dbReference type="EMBL" id="QPC81035.1"/>
    </source>
</evidence>
<dbReference type="AlphaFoldDB" id="A0A7S8E637"/>